<dbReference type="InterPro" id="IPR018108">
    <property type="entry name" value="MCP_transmembrane"/>
</dbReference>
<evidence type="ECO:0000256" key="6">
    <source>
        <dbReference type="ARBA" id="ARBA00022989"/>
    </source>
</evidence>
<protein>
    <recommendedName>
        <fullName evidence="13">Mitochondrial carrier protein</fullName>
    </recommendedName>
</protein>
<dbReference type="SUPFAM" id="SSF103506">
    <property type="entry name" value="Mitochondrial carrier"/>
    <property type="match status" value="1"/>
</dbReference>
<feature type="non-terminal residue" evidence="11">
    <location>
        <position position="173"/>
    </location>
</feature>
<accession>A0A1E4SYH8</accession>
<keyword evidence="5" id="KW-0677">Repeat</keyword>
<dbReference type="AlphaFoldDB" id="A0A1E4SYH8"/>
<comment type="similarity">
    <text evidence="2 10">Belongs to the mitochondrial carrier (TC 2.A.29) family.</text>
</comment>
<comment type="subcellular location">
    <subcellularLocation>
        <location evidence="1">Mitochondrion membrane</location>
        <topology evidence="1">Multi-pass membrane protein</topology>
    </subcellularLocation>
</comment>
<evidence type="ECO:0000256" key="8">
    <source>
        <dbReference type="ARBA" id="ARBA00023136"/>
    </source>
</evidence>
<feature type="repeat" description="Solcar" evidence="9">
    <location>
        <begin position="100"/>
        <end position="173"/>
    </location>
</feature>
<evidence type="ECO:0000256" key="1">
    <source>
        <dbReference type="ARBA" id="ARBA00004225"/>
    </source>
</evidence>
<dbReference type="InterPro" id="IPR049563">
    <property type="entry name" value="TXTP-like"/>
</dbReference>
<keyword evidence="12" id="KW-1185">Reference proteome</keyword>
<name>A0A1E4SYH8_9ASCO</name>
<organism evidence="11 12">
    <name type="scientific">[Candida] arabinofermentans NRRL YB-2248</name>
    <dbReference type="NCBI Taxonomy" id="983967"/>
    <lineage>
        <taxon>Eukaryota</taxon>
        <taxon>Fungi</taxon>
        <taxon>Dikarya</taxon>
        <taxon>Ascomycota</taxon>
        <taxon>Saccharomycotina</taxon>
        <taxon>Pichiomycetes</taxon>
        <taxon>Pichiales</taxon>
        <taxon>Pichiaceae</taxon>
        <taxon>Ogataea</taxon>
        <taxon>Ogataea/Candida clade</taxon>
    </lineage>
</organism>
<proteinExistence type="inferred from homology"/>
<evidence type="ECO:0000256" key="9">
    <source>
        <dbReference type="PROSITE-ProRule" id="PRU00282"/>
    </source>
</evidence>
<keyword evidence="6" id="KW-1133">Transmembrane helix</keyword>
<dbReference type="GO" id="GO:0071913">
    <property type="term" value="F:citrate secondary active transmembrane transporter activity"/>
    <property type="evidence" value="ECO:0007669"/>
    <property type="project" value="TreeGrafter"/>
</dbReference>
<evidence type="ECO:0000256" key="10">
    <source>
        <dbReference type="RuleBase" id="RU000488"/>
    </source>
</evidence>
<feature type="repeat" description="Solcar" evidence="9">
    <location>
        <begin position="8"/>
        <end position="95"/>
    </location>
</feature>
<evidence type="ECO:0000256" key="4">
    <source>
        <dbReference type="ARBA" id="ARBA00022692"/>
    </source>
</evidence>
<dbReference type="EMBL" id="KV453856">
    <property type="protein sequence ID" value="ODV84512.1"/>
    <property type="molecule type" value="Genomic_DNA"/>
</dbReference>
<dbReference type="OrthoDB" id="44467at2759"/>
<dbReference type="GO" id="GO:0006843">
    <property type="term" value="P:mitochondrial citrate transmembrane transport"/>
    <property type="evidence" value="ECO:0007669"/>
    <property type="project" value="TreeGrafter"/>
</dbReference>
<evidence type="ECO:0000313" key="12">
    <source>
        <dbReference type="Proteomes" id="UP000094801"/>
    </source>
</evidence>
<dbReference type="Gene3D" id="1.50.40.10">
    <property type="entry name" value="Mitochondrial carrier domain"/>
    <property type="match status" value="1"/>
</dbReference>
<dbReference type="PROSITE" id="PS50920">
    <property type="entry name" value="SOLCAR"/>
    <property type="match status" value="2"/>
</dbReference>
<dbReference type="PANTHER" id="PTHR45788">
    <property type="entry name" value="SUCCINATE/FUMARATE MITOCHONDRIAL TRANSPORTER-RELATED"/>
    <property type="match status" value="1"/>
</dbReference>
<evidence type="ECO:0000256" key="3">
    <source>
        <dbReference type="ARBA" id="ARBA00022448"/>
    </source>
</evidence>
<sequence>MSKDTTKPDPFKSFIAGGVAGAVEGCVTYPFEFAKTRLQLIDKSSKMSRNPLILIYTVAKTQGIKSLYVGCPSFVIGNTAKASVRFLGFDYIKKILSDKETGKLSGPRGVIAGLVTPAEAIKTAKIDDKQSPNPKFQSSSGTLRLVKHLGLKGLYAGLLPVALRQGANSAVRL</sequence>
<dbReference type="InterPro" id="IPR023395">
    <property type="entry name" value="MCP_dom_sf"/>
</dbReference>
<dbReference type="Proteomes" id="UP000094801">
    <property type="component" value="Unassembled WGS sequence"/>
</dbReference>
<keyword evidence="4 9" id="KW-0812">Transmembrane</keyword>
<evidence type="ECO:0000313" key="11">
    <source>
        <dbReference type="EMBL" id="ODV84512.1"/>
    </source>
</evidence>
<keyword evidence="8 9" id="KW-0472">Membrane</keyword>
<dbReference type="Pfam" id="PF00153">
    <property type="entry name" value="Mito_carr"/>
    <property type="match status" value="2"/>
</dbReference>
<dbReference type="GO" id="GO:0031966">
    <property type="term" value="C:mitochondrial membrane"/>
    <property type="evidence" value="ECO:0007669"/>
    <property type="project" value="UniProtKB-SubCell"/>
</dbReference>
<dbReference type="STRING" id="983967.A0A1E4SYH8"/>
<evidence type="ECO:0000256" key="7">
    <source>
        <dbReference type="ARBA" id="ARBA00023128"/>
    </source>
</evidence>
<evidence type="ECO:0000256" key="2">
    <source>
        <dbReference type="ARBA" id="ARBA00006375"/>
    </source>
</evidence>
<keyword evidence="7" id="KW-0496">Mitochondrion</keyword>
<evidence type="ECO:0008006" key="13">
    <source>
        <dbReference type="Google" id="ProtNLM"/>
    </source>
</evidence>
<dbReference type="PANTHER" id="PTHR45788:SF4">
    <property type="entry name" value="TRICARBOXYLATE TRANSPORT PROTEIN, MITOCHONDRIAL"/>
    <property type="match status" value="1"/>
</dbReference>
<reference evidence="12" key="1">
    <citation type="submission" date="2016-04" db="EMBL/GenBank/DDBJ databases">
        <title>Comparative genomics of biotechnologically important yeasts.</title>
        <authorList>
            <consortium name="DOE Joint Genome Institute"/>
            <person name="Riley R."/>
            <person name="Haridas S."/>
            <person name="Wolfe K.H."/>
            <person name="Lopes M.R."/>
            <person name="Hittinger C.T."/>
            <person name="Goker M."/>
            <person name="Salamov A."/>
            <person name="Wisecaver J."/>
            <person name="Long T.M."/>
            <person name="Aerts A.L."/>
            <person name="Barry K."/>
            <person name="Choi C."/>
            <person name="Clum A."/>
            <person name="Coughlan A.Y."/>
            <person name="Deshpande S."/>
            <person name="Douglass A.P."/>
            <person name="Hanson S.J."/>
            <person name="Klenk H.-P."/>
            <person name="Labutti K."/>
            <person name="Lapidus A."/>
            <person name="Lindquist E."/>
            <person name="Lipzen A."/>
            <person name="Meier-Kolthoff J.P."/>
            <person name="Ohm R.A."/>
            <person name="Otillar R.P."/>
            <person name="Pangilinan J."/>
            <person name="Peng Y."/>
            <person name="Rokas A."/>
            <person name="Rosa C.A."/>
            <person name="Scheuner C."/>
            <person name="Sibirny A.A."/>
            <person name="Slot J.C."/>
            <person name="Stielow J.B."/>
            <person name="Sun H."/>
            <person name="Kurtzman C.P."/>
            <person name="Blackwell M."/>
            <person name="Grigoriev I.V."/>
            <person name="Jeffries T.W."/>
        </authorList>
    </citation>
    <scope>NUCLEOTIDE SEQUENCE [LARGE SCALE GENOMIC DNA]</scope>
    <source>
        <strain evidence="12">NRRL YB-2248</strain>
    </source>
</reference>
<evidence type="ECO:0000256" key="5">
    <source>
        <dbReference type="ARBA" id="ARBA00022737"/>
    </source>
</evidence>
<keyword evidence="3 10" id="KW-0813">Transport</keyword>
<gene>
    <name evidence="11" type="ORF">CANARDRAFT_8497</name>
</gene>